<dbReference type="Gene3D" id="3.40.50.10070">
    <property type="entry name" value="TolB, N-terminal domain"/>
    <property type="match status" value="1"/>
</dbReference>
<dbReference type="HOGENOM" id="CLU_019981_3_1_10"/>
<dbReference type="Gene3D" id="1.25.40.10">
    <property type="entry name" value="Tetratricopeptide repeat domain"/>
    <property type="match status" value="2"/>
</dbReference>
<dbReference type="RefSeq" id="WP_015810165.1">
    <property type="nucleotide sequence ID" value="NC_013037.1"/>
</dbReference>
<gene>
    <name evidence="3" type="ordered locus">Dfer_0645</name>
</gene>
<evidence type="ECO:0000313" key="3">
    <source>
        <dbReference type="EMBL" id="ACT91908.1"/>
    </source>
</evidence>
<sequence>MSEENQPHGRAAQISIAVLPFTNLSNDPEEEYFSDGVTEEIINVLSRVPGLQVAGRTSSFVFKNQNTDLQAISTQLHADHILEGSLATSGEQLVITARLVRPDGSEIWSERYDRDLEDIFDVQEEIAQAILGAVKIELLGEEPAAAFKRYTSNKEAYQHYLRARFYHNKFGSSEEYHKAIGYFQAALASDPSYAIAYSGIASCYLNMWFYRHIPAAKALPLMEAATRQALALDASIAESYLALARMQMLYEWDFKSAAASFRTALELNWNTADLHGQYALFLALTDRPGEAQQEAALSLTLEPFSLINNFYAAYVYWVSARFDLAVAQGRKLVSLDPAFWGGYLITGLNLITLKDYPAAQEALETALEMNYNGITLSACGVLFGLSGETESARDILTQMDSLARTSVVSNYDMGIVNGSIGETEAAVAYFESAIANHEPPMLFFRYIVRDWLSGALNDERYQALAGRIAQ</sequence>
<dbReference type="eggNOG" id="COG0457">
    <property type="taxonomic scope" value="Bacteria"/>
</dbReference>
<proteinExistence type="predicted"/>
<evidence type="ECO:0000313" key="4">
    <source>
        <dbReference type="Proteomes" id="UP000002011"/>
    </source>
</evidence>
<accession>C6W151</accession>
<evidence type="ECO:0000256" key="2">
    <source>
        <dbReference type="ARBA" id="ARBA00022803"/>
    </source>
</evidence>
<dbReference type="InterPro" id="IPR011990">
    <property type="entry name" value="TPR-like_helical_dom_sf"/>
</dbReference>
<reference evidence="3 4" key="1">
    <citation type="journal article" date="2009" name="Stand. Genomic Sci.">
        <title>Complete genome sequence of Dyadobacter fermentans type strain (NS114).</title>
        <authorList>
            <person name="Lang E."/>
            <person name="Lapidus A."/>
            <person name="Chertkov O."/>
            <person name="Brettin T."/>
            <person name="Detter J.C."/>
            <person name="Han C."/>
            <person name="Copeland A."/>
            <person name="Glavina Del Rio T."/>
            <person name="Nolan M."/>
            <person name="Chen F."/>
            <person name="Lucas S."/>
            <person name="Tice H."/>
            <person name="Cheng J.F."/>
            <person name="Land M."/>
            <person name="Hauser L."/>
            <person name="Chang Y.J."/>
            <person name="Jeffries C.D."/>
            <person name="Kopitz M."/>
            <person name="Bruce D."/>
            <person name="Goodwin L."/>
            <person name="Pitluck S."/>
            <person name="Ovchinnikova G."/>
            <person name="Pati A."/>
            <person name="Ivanova N."/>
            <person name="Mavrommatis K."/>
            <person name="Chen A."/>
            <person name="Palaniappan K."/>
            <person name="Chain P."/>
            <person name="Bristow J."/>
            <person name="Eisen J.A."/>
            <person name="Markowitz V."/>
            <person name="Hugenholtz P."/>
            <person name="Goker M."/>
            <person name="Rohde M."/>
            <person name="Kyrpides N.C."/>
            <person name="Klenk H.P."/>
        </authorList>
    </citation>
    <scope>NUCLEOTIDE SEQUENCE [LARGE SCALE GENOMIC DNA]</scope>
    <source>
        <strain evidence="4">ATCC 700827 / DSM 18053 / CIP 107007 / KCTC 52180 / NS114</strain>
    </source>
</reference>
<keyword evidence="1" id="KW-0677">Repeat</keyword>
<dbReference type="KEGG" id="dfe:Dfer_0645"/>
<evidence type="ECO:0000256" key="1">
    <source>
        <dbReference type="ARBA" id="ARBA00022737"/>
    </source>
</evidence>
<dbReference type="eggNOG" id="COG5616">
    <property type="taxonomic scope" value="Bacteria"/>
</dbReference>
<protein>
    <submittedName>
        <fullName evidence="3">TPR repeat-containing protein</fullName>
    </submittedName>
</protein>
<dbReference type="PANTHER" id="PTHR44858:SF1">
    <property type="entry name" value="UDP-N-ACETYLGLUCOSAMINE--PEPTIDE N-ACETYLGLUCOSAMINYLTRANSFERASE SPINDLY-RELATED"/>
    <property type="match status" value="1"/>
</dbReference>
<keyword evidence="2" id="KW-0802">TPR repeat</keyword>
<dbReference type="EMBL" id="CP001619">
    <property type="protein sequence ID" value="ACT91908.1"/>
    <property type="molecule type" value="Genomic_DNA"/>
</dbReference>
<dbReference type="PANTHER" id="PTHR44858">
    <property type="entry name" value="TETRATRICOPEPTIDE REPEAT PROTEIN 6"/>
    <property type="match status" value="1"/>
</dbReference>
<keyword evidence="4" id="KW-1185">Reference proteome</keyword>
<dbReference type="Proteomes" id="UP000002011">
    <property type="component" value="Chromosome"/>
</dbReference>
<dbReference type="OrthoDB" id="9779074at2"/>
<dbReference type="SUPFAM" id="SSF48452">
    <property type="entry name" value="TPR-like"/>
    <property type="match status" value="2"/>
</dbReference>
<name>C6W151_DYAFD</name>
<organism evidence="3 4">
    <name type="scientific">Dyadobacter fermentans (strain ATCC 700827 / DSM 18053 / CIP 107007 / KCTC 52180 / NS114)</name>
    <dbReference type="NCBI Taxonomy" id="471854"/>
    <lineage>
        <taxon>Bacteria</taxon>
        <taxon>Pseudomonadati</taxon>
        <taxon>Bacteroidota</taxon>
        <taxon>Cytophagia</taxon>
        <taxon>Cytophagales</taxon>
        <taxon>Spirosomataceae</taxon>
        <taxon>Dyadobacter</taxon>
    </lineage>
</organism>
<dbReference type="STRING" id="471854.Dfer_0645"/>
<dbReference type="AlphaFoldDB" id="C6W151"/>
<dbReference type="InterPro" id="IPR050498">
    <property type="entry name" value="Ycf3"/>
</dbReference>